<accession>A0ABM0IAU4</accession>
<dbReference type="PANTHER" id="PTHR24271">
    <property type="entry name" value="KALLIKREIN-RELATED"/>
    <property type="match status" value="1"/>
</dbReference>
<reference evidence="4" key="1">
    <citation type="submission" date="2025-08" db="UniProtKB">
        <authorList>
            <consortium name="RefSeq"/>
        </authorList>
    </citation>
    <scope>IDENTIFICATION</scope>
</reference>
<dbReference type="Proteomes" id="UP000694910">
    <property type="component" value="Unplaced"/>
</dbReference>
<keyword evidence="3" id="KW-1185">Reference proteome</keyword>
<evidence type="ECO:0000259" key="2">
    <source>
        <dbReference type="PROSITE" id="PS50240"/>
    </source>
</evidence>
<dbReference type="RefSeq" id="XP_004443972.1">
    <property type="nucleotide sequence ID" value="XM_004443915.1"/>
</dbReference>
<dbReference type="SMART" id="SM00020">
    <property type="entry name" value="Tryp_SPc"/>
    <property type="match status" value="1"/>
</dbReference>
<keyword evidence="1" id="KW-1015">Disulfide bond</keyword>
<feature type="domain" description="Peptidase S1" evidence="2">
    <location>
        <begin position="9"/>
        <end position="191"/>
    </location>
</feature>
<dbReference type="CDD" id="cd00190">
    <property type="entry name" value="Tryp_SPc"/>
    <property type="match status" value="1"/>
</dbReference>
<dbReference type="SUPFAM" id="SSF50494">
    <property type="entry name" value="Trypsin-like serine proteases"/>
    <property type="match status" value="1"/>
</dbReference>
<name>A0ABM0IAU4_CERSS</name>
<dbReference type="InterPro" id="IPR001314">
    <property type="entry name" value="Peptidase_S1A"/>
</dbReference>
<dbReference type="InterPro" id="IPR009003">
    <property type="entry name" value="Peptidase_S1_PA"/>
</dbReference>
<dbReference type="InterPro" id="IPR001254">
    <property type="entry name" value="Trypsin_dom"/>
</dbReference>
<evidence type="ECO:0000313" key="3">
    <source>
        <dbReference type="Proteomes" id="UP000694910"/>
    </source>
</evidence>
<proteinExistence type="predicted"/>
<evidence type="ECO:0000313" key="4">
    <source>
        <dbReference type="RefSeq" id="XP_004443972.1"/>
    </source>
</evidence>
<dbReference type="GeneID" id="101389001"/>
<organism evidence="3 4">
    <name type="scientific">Ceratotherium simum simum</name>
    <name type="common">Southern white rhinoceros</name>
    <dbReference type="NCBI Taxonomy" id="73337"/>
    <lineage>
        <taxon>Eukaryota</taxon>
        <taxon>Metazoa</taxon>
        <taxon>Chordata</taxon>
        <taxon>Craniata</taxon>
        <taxon>Vertebrata</taxon>
        <taxon>Euteleostomi</taxon>
        <taxon>Mammalia</taxon>
        <taxon>Eutheria</taxon>
        <taxon>Laurasiatheria</taxon>
        <taxon>Perissodactyla</taxon>
        <taxon>Rhinocerotidae</taxon>
        <taxon>Ceratotherium</taxon>
    </lineage>
</organism>
<protein>
    <submittedName>
        <fullName evidence="4">Kallikrein-1-like</fullName>
    </submittedName>
</protein>
<dbReference type="Gene3D" id="2.40.10.10">
    <property type="entry name" value="Trypsin-like serine proteases"/>
    <property type="match status" value="2"/>
</dbReference>
<gene>
    <name evidence="4" type="primary">LOC101389001</name>
</gene>
<feature type="non-terminal residue" evidence="4">
    <location>
        <position position="1"/>
    </location>
</feature>
<dbReference type="InterPro" id="IPR018114">
    <property type="entry name" value="TRYPSIN_HIS"/>
</dbReference>
<dbReference type="PROSITE" id="PS50240">
    <property type="entry name" value="TRYPSIN_DOM"/>
    <property type="match status" value="1"/>
</dbReference>
<dbReference type="PANTHER" id="PTHR24271:SF47">
    <property type="entry name" value="KALLIKREIN-1"/>
    <property type="match status" value="1"/>
</dbReference>
<feature type="non-terminal residue" evidence="4">
    <location>
        <position position="191"/>
    </location>
</feature>
<dbReference type="Pfam" id="PF00089">
    <property type="entry name" value="Trypsin"/>
    <property type="match status" value="1"/>
</dbReference>
<evidence type="ECO:0000256" key="1">
    <source>
        <dbReference type="ARBA" id="ARBA00023157"/>
    </source>
</evidence>
<dbReference type="InterPro" id="IPR043504">
    <property type="entry name" value="Peptidase_S1_PA_chymotrypsin"/>
</dbReference>
<dbReference type="PRINTS" id="PR00722">
    <property type="entry name" value="CHYMOTRYPSIN"/>
</dbReference>
<sequence>AVPPIQSRITGGWECEKHSQPWQAALYHDSNFQCGGVLVHPQWVLTATHCKTNNYQIWLGLHSLFEDEDTVQCFWVTHSFPHPDFNLSLLENHTRLPGKDYSHDLMLLRLAQPAQITNALKVLALPTQEPVLGSTCYASCWGSVSVFTYPDDLQCMDLKLTSSDLCDTAYTKKTTEFMVWVGLLKGSKYCM</sequence>
<dbReference type="PROSITE" id="PS00134">
    <property type="entry name" value="TRYPSIN_HIS"/>
    <property type="match status" value="1"/>
</dbReference>